<dbReference type="EMBL" id="LT598461">
    <property type="protein sequence ID" value="SCU97123.1"/>
    <property type="molecule type" value="Genomic_DNA"/>
</dbReference>
<dbReference type="Proteomes" id="UP000190274">
    <property type="component" value="Chromosome H"/>
</dbReference>
<organism evidence="1 2">
    <name type="scientific">Lachancea dasiensis</name>
    <dbReference type="NCBI Taxonomy" id="1072105"/>
    <lineage>
        <taxon>Eukaryota</taxon>
        <taxon>Fungi</taxon>
        <taxon>Dikarya</taxon>
        <taxon>Ascomycota</taxon>
        <taxon>Saccharomycotina</taxon>
        <taxon>Saccharomycetes</taxon>
        <taxon>Saccharomycetales</taxon>
        <taxon>Saccharomycetaceae</taxon>
        <taxon>Lachancea</taxon>
    </lineage>
</organism>
<protein>
    <submittedName>
        <fullName evidence="1">LADA_0H04588g1_1</fullName>
    </submittedName>
</protein>
<accession>A0A1G4K0Y5</accession>
<dbReference type="AlphaFoldDB" id="A0A1G4K0Y5"/>
<evidence type="ECO:0000313" key="1">
    <source>
        <dbReference type="EMBL" id="SCU97123.1"/>
    </source>
</evidence>
<proteinExistence type="predicted"/>
<reference evidence="1 2" key="1">
    <citation type="submission" date="2016-03" db="EMBL/GenBank/DDBJ databases">
        <authorList>
            <person name="Devillers H."/>
        </authorList>
    </citation>
    <scope>NUCLEOTIDE SEQUENCE [LARGE SCALE GENOMIC DNA]</scope>
    <source>
        <strain evidence="1">CBS 10888</strain>
    </source>
</reference>
<gene>
    <name evidence="1" type="ORF">LADA_0H04588G</name>
</gene>
<evidence type="ECO:0000313" key="2">
    <source>
        <dbReference type="Proteomes" id="UP000190274"/>
    </source>
</evidence>
<name>A0A1G4K0Y5_9SACH</name>
<sequence>MGLRARDARLFAFRHYSPLWHHMSWPHTVVAQHPANSTSLPELPRSQTPTVAELGPTTGKPTQKIHMCHFVRARHGFIQQSFPASGPRALLWLSDQNVPASASCIWRACAVVEVAVAVAVAVASAYLIFQHKPRLARCSTPGLDPPPGCHYYSGTSVVVNGSLYTRWRNFPGARQCVTFHAHRSLRQRVLHAL</sequence>
<keyword evidence="2" id="KW-1185">Reference proteome</keyword>